<dbReference type="InterPro" id="IPR000182">
    <property type="entry name" value="GNAT_dom"/>
</dbReference>
<keyword evidence="1" id="KW-0808">Transferase</keyword>
<dbReference type="Pfam" id="PF13508">
    <property type="entry name" value="Acetyltransf_7"/>
    <property type="match status" value="1"/>
</dbReference>
<dbReference type="PANTHER" id="PTHR43877">
    <property type="entry name" value="AMINOALKYLPHOSPHONATE N-ACETYLTRANSFERASE-RELATED-RELATED"/>
    <property type="match status" value="1"/>
</dbReference>
<reference evidence="4 5" key="1">
    <citation type="submission" date="2016-10" db="EMBL/GenBank/DDBJ databases">
        <authorList>
            <person name="de Groot N.N."/>
        </authorList>
    </citation>
    <scope>NUCLEOTIDE SEQUENCE [LARGE SCALE GENOMIC DNA]</scope>
    <source>
        <strain evidence="4 5">CGMCC 4.3519</strain>
    </source>
</reference>
<dbReference type="InterPro" id="IPR050832">
    <property type="entry name" value="Bact_Acetyltransf"/>
</dbReference>
<organism evidence="4 5">
    <name type="scientific">Streptomyces radiopugnans</name>
    <dbReference type="NCBI Taxonomy" id="403935"/>
    <lineage>
        <taxon>Bacteria</taxon>
        <taxon>Bacillati</taxon>
        <taxon>Actinomycetota</taxon>
        <taxon>Actinomycetes</taxon>
        <taxon>Kitasatosporales</taxon>
        <taxon>Streptomycetaceae</taxon>
        <taxon>Streptomyces</taxon>
    </lineage>
</organism>
<feature type="domain" description="N-acetyltransferase" evidence="3">
    <location>
        <begin position="155"/>
        <end position="314"/>
    </location>
</feature>
<evidence type="ECO:0000256" key="2">
    <source>
        <dbReference type="ARBA" id="ARBA00023315"/>
    </source>
</evidence>
<evidence type="ECO:0000256" key="1">
    <source>
        <dbReference type="ARBA" id="ARBA00022679"/>
    </source>
</evidence>
<dbReference type="SUPFAM" id="SSF55729">
    <property type="entry name" value="Acyl-CoA N-acyltransferases (Nat)"/>
    <property type="match status" value="2"/>
</dbReference>
<keyword evidence="4" id="KW-0689">Ribosomal protein</keyword>
<dbReference type="InterPro" id="IPR016181">
    <property type="entry name" value="Acyl_CoA_acyltransferase"/>
</dbReference>
<dbReference type="Pfam" id="PF00583">
    <property type="entry name" value="Acetyltransf_1"/>
    <property type="match status" value="1"/>
</dbReference>
<evidence type="ECO:0000259" key="3">
    <source>
        <dbReference type="PROSITE" id="PS51186"/>
    </source>
</evidence>
<dbReference type="STRING" id="403935.SAMN05216481_104194"/>
<proteinExistence type="predicted"/>
<dbReference type="EMBL" id="FOET01000004">
    <property type="protein sequence ID" value="SEQ14924.1"/>
    <property type="molecule type" value="Genomic_DNA"/>
</dbReference>
<dbReference type="AlphaFoldDB" id="A0A1H9DN57"/>
<dbReference type="Gene3D" id="3.40.630.30">
    <property type="match status" value="2"/>
</dbReference>
<keyword evidence="5" id="KW-1185">Reference proteome</keyword>
<dbReference type="Proteomes" id="UP000199055">
    <property type="component" value="Unassembled WGS sequence"/>
</dbReference>
<sequence>MESNDPVIRRARARDAAAVAEVWLRSFAAALPGVRRAHGDEQVRAWFRDVVVPSRETWVAVCGGAVVGMMVLGEGELEQLHLDPGWRGRGLGDRLADLAKRRRPDGLELWTFQVNGPARRFYERHGFVAVEYTDGRRNEEREPDVRYVWRPSPAVRVRELTADDWADWRGLRLAALAEAPYAFGARLADWQGDGDREERWRARLGVPGAHFTALLEGRPAGQVSGVAEPDGEAAELISMWVGPGARGRGVGDALVRAVAGWARKAGARELRLSVMPGNERAAALYRRHGFEDLGPVGDELPDGRREHIMVKPLA</sequence>
<accession>A0A1H9DN57</accession>
<dbReference type="GO" id="GO:0016747">
    <property type="term" value="F:acyltransferase activity, transferring groups other than amino-acyl groups"/>
    <property type="evidence" value="ECO:0007669"/>
    <property type="project" value="InterPro"/>
</dbReference>
<protein>
    <submittedName>
        <fullName evidence="4">Ribosomal protein S18 acetylase RimI</fullName>
    </submittedName>
</protein>
<evidence type="ECO:0000313" key="5">
    <source>
        <dbReference type="Proteomes" id="UP000199055"/>
    </source>
</evidence>
<dbReference type="CDD" id="cd04301">
    <property type="entry name" value="NAT_SF"/>
    <property type="match status" value="2"/>
</dbReference>
<dbReference type="GO" id="GO:0005840">
    <property type="term" value="C:ribosome"/>
    <property type="evidence" value="ECO:0007669"/>
    <property type="project" value="UniProtKB-KW"/>
</dbReference>
<name>A0A1H9DN57_9ACTN</name>
<evidence type="ECO:0000313" key="4">
    <source>
        <dbReference type="EMBL" id="SEQ14924.1"/>
    </source>
</evidence>
<keyword evidence="2" id="KW-0012">Acyltransferase</keyword>
<gene>
    <name evidence="4" type="ORF">SAMN05216481_104194</name>
</gene>
<dbReference type="PROSITE" id="PS51186">
    <property type="entry name" value="GNAT"/>
    <property type="match status" value="2"/>
</dbReference>
<feature type="domain" description="N-acetyltransferase" evidence="3">
    <location>
        <begin position="6"/>
        <end position="152"/>
    </location>
</feature>
<keyword evidence="4" id="KW-0687">Ribonucleoprotein</keyword>